<evidence type="ECO:0000313" key="3">
    <source>
        <dbReference type="Proteomes" id="UP000827092"/>
    </source>
</evidence>
<gene>
    <name evidence="2" type="ORF">JTE90_007774</name>
</gene>
<keyword evidence="3" id="KW-1185">Reference proteome</keyword>
<evidence type="ECO:0000256" key="1">
    <source>
        <dbReference type="SAM" id="MobiDB-lite"/>
    </source>
</evidence>
<proteinExistence type="predicted"/>
<feature type="region of interest" description="Disordered" evidence="1">
    <location>
        <begin position="15"/>
        <end position="121"/>
    </location>
</feature>
<organism evidence="2 3">
    <name type="scientific">Oedothorax gibbosus</name>
    <dbReference type="NCBI Taxonomy" id="931172"/>
    <lineage>
        <taxon>Eukaryota</taxon>
        <taxon>Metazoa</taxon>
        <taxon>Ecdysozoa</taxon>
        <taxon>Arthropoda</taxon>
        <taxon>Chelicerata</taxon>
        <taxon>Arachnida</taxon>
        <taxon>Araneae</taxon>
        <taxon>Araneomorphae</taxon>
        <taxon>Entelegynae</taxon>
        <taxon>Araneoidea</taxon>
        <taxon>Linyphiidae</taxon>
        <taxon>Erigoninae</taxon>
        <taxon>Oedothorax</taxon>
    </lineage>
</organism>
<dbReference type="EMBL" id="JAFNEN010007292">
    <property type="protein sequence ID" value="KAG8155680.1"/>
    <property type="molecule type" value="Genomic_DNA"/>
</dbReference>
<feature type="compositionally biased region" description="Basic residues" evidence="1">
    <location>
        <begin position="104"/>
        <end position="121"/>
    </location>
</feature>
<dbReference type="AlphaFoldDB" id="A0AAV6TCQ8"/>
<comment type="caution">
    <text evidence="2">The sequence shown here is derived from an EMBL/GenBank/DDBJ whole genome shotgun (WGS) entry which is preliminary data.</text>
</comment>
<sequence length="121" mass="13011">MQYDIGLIGNVFRDSTGKRLGPSVAPGTHGSRRRPWCPGMVPPVSDPGGEGCGEKGERHPPLRPQPLQNTRRPFWGSITGPTSPGPARVVEPGGQRLASSFHATQKKPAKREKGKKGFSTF</sequence>
<protein>
    <submittedName>
        <fullName evidence="2">Uncharacterized protein</fullName>
    </submittedName>
</protein>
<reference evidence="2 3" key="1">
    <citation type="journal article" date="2022" name="Nat. Ecol. Evol.">
        <title>A masculinizing supergene underlies an exaggerated male reproductive morph in a spider.</title>
        <authorList>
            <person name="Hendrickx F."/>
            <person name="De Corte Z."/>
            <person name="Sonet G."/>
            <person name="Van Belleghem S.M."/>
            <person name="Kostlbacher S."/>
            <person name="Vangestel C."/>
        </authorList>
    </citation>
    <scope>NUCLEOTIDE SEQUENCE [LARGE SCALE GENOMIC DNA]</scope>
    <source>
        <strain evidence="2">W744_W776</strain>
    </source>
</reference>
<evidence type="ECO:0000313" key="2">
    <source>
        <dbReference type="EMBL" id="KAG8155680.1"/>
    </source>
</evidence>
<dbReference type="Proteomes" id="UP000827092">
    <property type="component" value="Unassembled WGS sequence"/>
</dbReference>
<name>A0AAV6TCQ8_9ARAC</name>
<accession>A0AAV6TCQ8</accession>